<evidence type="ECO:0000313" key="11">
    <source>
        <dbReference type="Proteomes" id="UP000184112"/>
    </source>
</evidence>
<evidence type="ECO:0000259" key="9">
    <source>
        <dbReference type="PROSITE" id="PS50113"/>
    </source>
</evidence>
<dbReference type="CDD" id="cd00130">
    <property type="entry name" value="PAS"/>
    <property type="match status" value="3"/>
</dbReference>
<evidence type="ECO:0000256" key="4">
    <source>
        <dbReference type="ARBA" id="ARBA00022679"/>
    </source>
</evidence>
<dbReference type="PRINTS" id="PR00344">
    <property type="entry name" value="BCTRLSENSOR"/>
</dbReference>
<evidence type="ECO:0000256" key="3">
    <source>
        <dbReference type="ARBA" id="ARBA00022553"/>
    </source>
</evidence>
<evidence type="ECO:0000313" key="10">
    <source>
        <dbReference type="EMBL" id="SHH72001.1"/>
    </source>
</evidence>
<dbReference type="Gene3D" id="1.10.287.130">
    <property type="match status" value="1"/>
</dbReference>
<feature type="coiled-coil region" evidence="6">
    <location>
        <begin position="555"/>
        <end position="589"/>
    </location>
</feature>
<dbReference type="SMART" id="SM00387">
    <property type="entry name" value="HATPase_c"/>
    <property type="match status" value="1"/>
</dbReference>
<dbReference type="CDD" id="cd00082">
    <property type="entry name" value="HisKA"/>
    <property type="match status" value="1"/>
</dbReference>
<dbReference type="SUPFAM" id="SSF55785">
    <property type="entry name" value="PYP-like sensor domain (PAS domain)"/>
    <property type="match status" value="3"/>
</dbReference>
<proteinExistence type="predicted"/>
<dbReference type="Pfam" id="PF08448">
    <property type="entry name" value="PAS_4"/>
    <property type="match status" value="1"/>
</dbReference>
<dbReference type="Pfam" id="PF02518">
    <property type="entry name" value="HATPase_c"/>
    <property type="match status" value="1"/>
</dbReference>
<comment type="catalytic activity">
    <reaction evidence="1">
        <text>ATP + protein L-histidine = ADP + protein N-phospho-L-histidine.</text>
        <dbReference type="EC" id="2.7.13.3"/>
    </reaction>
</comment>
<keyword evidence="6" id="KW-0175">Coiled coil</keyword>
<dbReference type="PROSITE" id="PS50113">
    <property type="entry name" value="PAC"/>
    <property type="match status" value="3"/>
</dbReference>
<dbReference type="Pfam" id="PF00512">
    <property type="entry name" value="HisKA"/>
    <property type="match status" value="1"/>
</dbReference>
<dbReference type="AlphaFoldDB" id="A0A1M5V9W5"/>
<keyword evidence="3" id="KW-0597">Phosphoprotein</keyword>
<dbReference type="PANTHER" id="PTHR43304:SF1">
    <property type="entry name" value="PAC DOMAIN-CONTAINING PROTEIN"/>
    <property type="match status" value="1"/>
</dbReference>
<feature type="domain" description="Histidine kinase" evidence="7">
    <location>
        <begin position="596"/>
        <end position="822"/>
    </location>
</feature>
<feature type="domain" description="PAC" evidence="9">
    <location>
        <begin position="370"/>
        <end position="424"/>
    </location>
</feature>
<dbReference type="GO" id="GO:0000155">
    <property type="term" value="F:phosphorelay sensor kinase activity"/>
    <property type="evidence" value="ECO:0007669"/>
    <property type="project" value="InterPro"/>
</dbReference>
<dbReference type="InterPro" id="IPR000014">
    <property type="entry name" value="PAS"/>
</dbReference>
<dbReference type="SMART" id="SM00388">
    <property type="entry name" value="HisKA"/>
    <property type="match status" value="1"/>
</dbReference>
<accession>A0A1M5V9W5</accession>
<feature type="domain" description="PAS" evidence="8">
    <location>
        <begin position="175"/>
        <end position="245"/>
    </location>
</feature>
<evidence type="ECO:0000256" key="6">
    <source>
        <dbReference type="SAM" id="Coils"/>
    </source>
</evidence>
<dbReference type="InterPro" id="IPR036097">
    <property type="entry name" value="HisK_dim/P_sf"/>
</dbReference>
<feature type="domain" description="PAC" evidence="9">
    <location>
        <begin position="500"/>
        <end position="553"/>
    </location>
</feature>
<feature type="domain" description="PAC" evidence="9">
    <location>
        <begin position="244"/>
        <end position="299"/>
    </location>
</feature>
<dbReference type="PANTHER" id="PTHR43304">
    <property type="entry name" value="PHYTOCHROME-LIKE PROTEIN CPH1"/>
    <property type="match status" value="1"/>
</dbReference>
<dbReference type="InterPro" id="IPR004358">
    <property type="entry name" value="Sig_transdc_His_kin-like_C"/>
</dbReference>
<evidence type="ECO:0000259" key="7">
    <source>
        <dbReference type="PROSITE" id="PS50109"/>
    </source>
</evidence>
<dbReference type="InterPro" id="IPR005467">
    <property type="entry name" value="His_kinase_dom"/>
</dbReference>
<dbReference type="PROSITE" id="PS50112">
    <property type="entry name" value="PAS"/>
    <property type="match status" value="2"/>
</dbReference>
<evidence type="ECO:0000259" key="8">
    <source>
        <dbReference type="PROSITE" id="PS50112"/>
    </source>
</evidence>
<dbReference type="Gene3D" id="3.30.450.20">
    <property type="entry name" value="PAS domain"/>
    <property type="match status" value="3"/>
</dbReference>
<dbReference type="NCBIfam" id="TIGR00229">
    <property type="entry name" value="sensory_box"/>
    <property type="match status" value="3"/>
</dbReference>
<sequence>MTVNTEDQLPEYSFLKKGGEAGSILLQKDWSITALGTPNNWTESLRTAAGIMFSSRVPMFLVWGKEKTLLYNDPFIIFLRENNKHPYALGKTLTDALPQDWLVVCDAVQGIIEKGILKSESNITATVMRNGLQQKVYLTAGYSVITNKNDTIEGVFVTCLENSAVIPDMIGSSSVRSQLNSLLMQSNAGIAQANIQGRVVEVNDRYCQMLGYSREEILLMNLGELTHPDDLQRNMLLLQDCIENGKDFLITKRYICRDGSVIWVNNSISVVMDQLGEKYITAIAIDITDQKEKEEKLLASEAHLQLLRDTVPAMIFYLDQEQRYVTYNTVFKEWFSIEGDQAVGKTVREFLGEAAYAKTLPHLKIAYGGKQEKYEMFAPSRMGIKRWLSIVYTPHKNPKGTVVGLIVHATDITQSKLAEFALRESESKLLSAVEVAQLGTWSLDIATGISTVSQRHADMFGLSGTVMPAEAIRTLIRPSDYKRVTEAFLGAQKQGSNGSYEAEYRIMHGKNGREKVIHAVGRTHFDENGNALFISGTTQDITIYRELQLALESEVEVRTNELAVVLKELQEANKELEQSNRALKHSNEELAQFAYVASHDLQEPLRKIQIFAAMLQDGNSGRDPKTIIGKITASAARMSQLISDLLAFSRLIQPEKNLQTVDLNRLMESIWTDFELTVTESGAELDFDNLPVLQAVGLQMNQLFYNLVSNSLKFISPDRAPRIKISSVLLPYEQAALLSSSVLLSVNYFHISFSDNGIGFEKDHEQQIFEIFKRLHVQTVFPGSGIGLALCRRIVMNHQGFMYAESQIGQGSTFHIFLPDLPAGEIQY</sequence>
<dbReference type="Gene3D" id="3.30.565.10">
    <property type="entry name" value="Histidine kinase-like ATPase, C-terminal domain"/>
    <property type="match status" value="1"/>
</dbReference>
<evidence type="ECO:0000256" key="5">
    <source>
        <dbReference type="ARBA" id="ARBA00022777"/>
    </source>
</evidence>
<name>A0A1M5V9W5_FLAJO</name>
<dbReference type="InterPro" id="IPR013656">
    <property type="entry name" value="PAS_4"/>
</dbReference>
<dbReference type="InterPro" id="IPR000700">
    <property type="entry name" value="PAS-assoc_C"/>
</dbReference>
<dbReference type="InterPro" id="IPR001610">
    <property type="entry name" value="PAC"/>
</dbReference>
<dbReference type="EMBL" id="FQWH01000016">
    <property type="protein sequence ID" value="SHH72001.1"/>
    <property type="molecule type" value="Genomic_DNA"/>
</dbReference>
<keyword evidence="5 10" id="KW-0418">Kinase</keyword>
<evidence type="ECO:0000256" key="2">
    <source>
        <dbReference type="ARBA" id="ARBA00012438"/>
    </source>
</evidence>
<dbReference type="InterPro" id="IPR003661">
    <property type="entry name" value="HisK_dim/P_dom"/>
</dbReference>
<dbReference type="Proteomes" id="UP000184112">
    <property type="component" value="Unassembled WGS sequence"/>
</dbReference>
<dbReference type="EC" id="2.7.13.3" evidence="2"/>
<dbReference type="SUPFAM" id="SSF47384">
    <property type="entry name" value="Homodimeric domain of signal transducing histidine kinase"/>
    <property type="match status" value="1"/>
</dbReference>
<feature type="domain" description="PAS" evidence="8">
    <location>
        <begin position="300"/>
        <end position="351"/>
    </location>
</feature>
<dbReference type="SUPFAM" id="SSF55874">
    <property type="entry name" value="ATPase domain of HSP90 chaperone/DNA topoisomerase II/histidine kinase"/>
    <property type="match status" value="1"/>
</dbReference>
<dbReference type="PROSITE" id="PS50109">
    <property type="entry name" value="HIS_KIN"/>
    <property type="match status" value="1"/>
</dbReference>
<dbReference type="InterPro" id="IPR035965">
    <property type="entry name" value="PAS-like_dom_sf"/>
</dbReference>
<organism evidence="10 11">
    <name type="scientific">Flavobacterium johnsoniae</name>
    <name type="common">Cytophaga johnsonae</name>
    <dbReference type="NCBI Taxonomy" id="986"/>
    <lineage>
        <taxon>Bacteria</taxon>
        <taxon>Pseudomonadati</taxon>
        <taxon>Bacteroidota</taxon>
        <taxon>Flavobacteriia</taxon>
        <taxon>Flavobacteriales</taxon>
        <taxon>Flavobacteriaceae</taxon>
        <taxon>Flavobacterium</taxon>
    </lineage>
</organism>
<dbReference type="InterPro" id="IPR036890">
    <property type="entry name" value="HATPase_C_sf"/>
</dbReference>
<dbReference type="SMART" id="SM00086">
    <property type="entry name" value="PAC"/>
    <property type="match status" value="3"/>
</dbReference>
<dbReference type="Gene3D" id="2.10.70.100">
    <property type="match status" value="1"/>
</dbReference>
<reference evidence="10 11" key="1">
    <citation type="submission" date="2016-11" db="EMBL/GenBank/DDBJ databases">
        <authorList>
            <person name="Jaros S."/>
            <person name="Januszkiewicz K."/>
            <person name="Wedrychowicz H."/>
        </authorList>
    </citation>
    <scope>NUCLEOTIDE SEQUENCE [LARGE SCALE GENOMIC DNA]</scope>
    <source>
        <strain evidence="10 11">DSM 6792</strain>
    </source>
</reference>
<gene>
    <name evidence="10" type="ORF">SAMN05444388_11666</name>
</gene>
<dbReference type="SMART" id="SM00091">
    <property type="entry name" value="PAS"/>
    <property type="match status" value="3"/>
</dbReference>
<dbReference type="InterPro" id="IPR052162">
    <property type="entry name" value="Sensor_kinase/Photoreceptor"/>
</dbReference>
<dbReference type="InterPro" id="IPR003594">
    <property type="entry name" value="HATPase_dom"/>
</dbReference>
<keyword evidence="4" id="KW-0808">Transferase</keyword>
<evidence type="ECO:0000256" key="1">
    <source>
        <dbReference type="ARBA" id="ARBA00000085"/>
    </source>
</evidence>
<protein>
    <recommendedName>
        <fullName evidence="2">histidine kinase</fullName>
        <ecNumber evidence="2">2.7.13.3</ecNumber>
    </recommendedName>
</protein>
<dbReference type="InterPro" id="IPR013655">
    <property type="entry name" value="PAS_fold_3"/>
</dbReference>
<dbReference type="Pfam" id="PF08447">
    <property type="entry name" value="PAS_3"/>
    <property type="match status" value="2"/>
</dbReference>